<protein>
    <submittedName>
        <fullName evidence="2">Uncharacterized protein</fullName>
    </submittedName>
</protein>
<gene>
    <name evidence="2" type="ORF">GCM10010140_64960</name>
</gene>
<proteinExistence type="predicted"/>
<name>A0ABQ2RFM5_9ACTN</name>
<accession>A0ABQ2RFM5</accession>
<keyword evidence="3" id="KW-1185">Reference proteome</keyword>
<evidence type="ECO:0000256" key="1">
    <source>
        <dbReference type="SAM" id="MobiDB-lite"/>
    </source>
</evidence>
<evidence type="ECO:0000313" key="3">
    <source>
        <dbReference type="Proteomes" id="UP000611554"/>
    </source>
</evidence>
<dbReference type="Proteomes" id="UP000611554">
    <property type="component" value="Unassembled WGS sequence"/>
</dbReference>
<organism evidence="2 3">
    <name type="scientific">Streptosporangium pseudovulgare</name>
    <dbReference type="NCBI Taxonomy" id="35765"/>
    <lineage>
        <taxon>Bacteria</taxon>
        <taxon>Bacillati</taxon>
        <taxon>Actinomycetota</taxon>
        <taxon>Actinomycetes</taxon>
        <taxon>Streptosporangiales</taxon>
        <taxon>Streptosporangiaceae</taxon>
        <taxon>Streptosporangium</taxon>
    </lineage>
</organism>
<feature type="region of interest" description="Disordered" evidence="1">
    <location>
        <begin position="22"/>
        <end position="41"/>
    </location>
</feature>
<sequence length="69" mass="7011">MDRIVSVPPLAASPAGAWERFPDRSAAGVPPPQAAVADSTASARRQGTAVVFTDMCHSAVVGGESESDT</sequence>
<dbReference type="EMBL" id="BMQJ01000021">
    <property type="protein sequence ID" value="GGQ25721.1"/>
    <property type="molecule type" value="Genomic_DNA"/>
</dbReference>
<comment type="caution">
    <text evidence="2">The sequence shown here is derived from an EMBL/GenBank/DDBJ whole genome shotgun (WGS) entry which is preliminary data.</text>
</comment>
<evidence type="ECO:0000313" key="2">
    <source>
        <dbReference type="EMBL" id="GGQ25721.1"/>
    </source>
</evidence>
<reference evidence="3" key="1">
    <citation type="journal article" date="2019" name="Int. J. Syst. Evol. Microbiol.">
        <title>The Global Catalogue of Microorganisms (GCM) 10K type strain sequencing project: providing services to taxonomists for standard genome sequencing and annotation.</title>
        <authorList>
            <consortium name="The Broad Institute Genomics Platform"/>
            <consortium name="The Broad Institute Genome Sequencing Center for Infectious Disease"/>
            <person name="Wu L."/>
            <person name="Ma J."/>
        </authorList>
    </citation>
    <scope>NUCLEOTIDE SEQUENCE [LARGE SCALE GENOMIC DNA]</scope>
    <source>
        <strain evidence="3">JCM 3115</strain>
    </source>
</reference>